<organism evidence="1 2">
    <name type="scientific">Theobroma cacao</name>
    <name type="common">Cacao</name>
    <name type="synonym">Cocoa</name>
    <dbReference type="NCBI Taxonomy" id="3641"/>
    <lineage>
        <taxon>Eukaryota</taxon>
        <taxon>Viridiplantae</taxon>
        <taxon>Streptophyta</taxon>
        <taxon>Embryophyta</taxon>
        <taxon>Tracheophyta</taxon>
        <taxon>Spermatophyta</taxon>
        <taxon>Magnoliopsida</taxon>
        <taxon>eudicotyledons</taxon>
        <taxon>Gunneridae</taxon>
        <taxon>Pentapetalae</taxon>
        <taxon>rosids</taxon>
        <taxon>malvids</taxon>
        <taxon>Malvales</taxon>
        <taxon>Malvaceae</taxon>
        <taxon>Byttnerioideae</taxon>
        <taxon>Theobroma</taxon>
    </lineage>
</organism>
<dbReference type="Proteomes" id="UP000026915">
    <property type="component" value="Chromosome 10"/>
</dbReference>
<proteinExistence type="predicted"/>
<evidence type="ECO:0000313" key="1">
    <source>
        <dbReference type="EMBL" id="EOY19343.1"/>
    </source>
</evidence>
<keyword evidence="2" id="KW-1185">Reference proteome</keyword>
<dbReference type="InParanoid" id="A0A061FR07"/>
<dbReference type="EMBL" id="CM001888">
    <property type="protein sequence ID" value="EOY19343.1"/>
    <property type="molecule type" value="Genomic_DNA"/>
</dbReference>
<dbReference type="Gramene" id="EOY19343">
    <property type="protein sequence ID" value="EOY19343"/>
    <property type="gene ID" value="TCM_044413"/>
</dbReference>
<evidence type="ECO:0000313" key="2">
    <source>
        <dbReference type="Proteomes" id="UP000026915"/>
    </source>
</evidence>
<dbReference type="HOGENOM" id="CLU_1952735_0_0_1"/>
<gene>
    <name evidence="1" type="ORF">TCM_044413</name>
</gene>
<sequence>MGTQDRVNDCINVISLDNERIFKKLYQIVPKQISDVTSKQNFDDKVISSQGVKIKFRACYLPKDNELKPLEEDVCFICYEEQTLVVADEHMLKGSVDLGKVKLTSISRLKDYRRPVFSSLCGEQWVHDV</sequence>
<dbReference type="AlphaFoldDB" id="A0A061FR07"/>
<reference evidence="1 2" key="1">
    <citation type="journal article" date="2013" name="Genome Biol.">
        <title>The genome sequence of the most widely cultivated cacao type and its use to identify candidate genes regulating pod color.</title>
        <authorList>
            <person name="Motamayor J.C."/>
            <person name="Mockaitis K."/>
            <person name="Schmutz J."/>
            <person name="Haiminen N."/>
            <person name="Iii D.L."/>
            <person name="Cornejo O."/>
            <person name="Findley S.D."/>
            <person name="Zheng P."/>
            <person name="Utro F."/>
            <person name="Royaert S."/>
            <person name="Saski C."/>
            <person name="Jenkins J."/>
            <person name="Podicheti R."/>
            <person name="Zhao M."/>
            <person name="Scheffler B.E."/>
            <person name="Stack J.C."/>
            <person name="Feltus F.A."/>
            <person name="Mustiga G.M."/>
            <person name="Amores F."/>
            <person name="Phillips W."/>
            <person name="Marelli J.P."/>
            <person name="May G.D."/>
            <person name="Shapiro H."/>
            <person name="Ma J."/>
            <person name="Bustamante C.D."/>
            <person name="Schnell R.J."/>
            <person name="Main D."/>
            <person name="Gilbert D."/>
            <person name="Parida L."/>
            <person name="Kuhn D.N."/>
        </authorList>
    </citation>
    <scope>NUCLEOTIDE SEQUENCE [LARGE SCALE GENOMIC DNA]</scope>
    <source>
        <strain evidence="2">cv. Matina 1-6</strain>
    </source>
</reference>
<accession>A0A061FR07</accession>
<protein>
    <submittedName>
        <fullName evidence="1">Uncharacterized protein</fullName>
    </submittedName>
</protein>
<name>A0A061FR07_THECC</name>